<gene>
    <name evidence="1" type="ORF">CEXT_277521</name>
</gene>
<accession>A0AAV4SNU6</accession>
<protein>
    <submittedName>
        <fullName evidence="1">Uncharacterized protein</fullName>
    </submittedName>
</protein>
<sequence>MKLAEAQNSANRSSYSALDMTVFVNTYTEISQPITFRPQSPHPSVLKFPSLLPFLSSSVHFPPIRYLEASQSKMRLRTGWKKNNINDKDPCFLTYYSLPFHLYPPLLSDDDDDDDSE</sequence>
<name>A0AAV4SNU6_CAEEX</name>
<evidence type="ECO:0000313" key="1">
    <source>
        <dbReference type="EMBL" id="GIY34052.1"/>
    </source>
</evidence>
<dbReference type="Proteomes" id="UP001054945">
    <property type="component" value="Unassembled WGS sequence"/>
</dbReference>
<proteinExistence type="predicted"/>
<organism evidence="1 2">
    <name type="scientific">Caerostris extrusa</name>
    <name type="common">Bark spider</name>
    <name type="synonym">Caerostris bankana</name>
    <dbReference type="NCBI Taxonomy" id="172846"/>
    <lineage>
        <taxon>Eukaryota</taxon>
        <taxon>Metazoa</taxon>
        <taxon>Ecdysozoa</taxon>
        <taxon>Arthropoda</taxon>
        <taxon>Chelicerata</taxon>
        <taxon>Arachnida</taxon>
        <taxon>Araneae</taxon>
        <taxon>Araneomorphae</taxon>
        <taxon>Entelegynae</taxon>
        <taxon>Araneoidea</taxon>
        <taxon>Araneidae</taxon>
        <taxon>Caerostris</taxon>
    </lineage>
</organism>
<evidence type="ECO:0000313" key="2">
    <source>
        <dbReference type="Proteomes" id="UP001054945"/>
    </source>
</evidence>
<comment type="caution">
    <text evidence="1">The sequence shown here is derived from an EMBL/GenBank/DDBJ whole genome shotgun (WGS) entry which is preliminary data.</text>
</comment>
<keyword evidence="2" id="KW-1185">Reference proteome</keyword>
<reference evidence="1 2" key="1">
    <citation type="submission" date="2021-06" db="EMBL/GenBank/DDBJ databases">
        <title>Caerostris extrusa draft genome.</title>
        <authorList>
            <person name="Kono N."/>
            <person name="Arakawa K."/>
        </authorList>
    </citation>
    <scope>NUCLEOTIDE SEQUENCE [LARGE SCALE GENOMIC DNA]</scope>
</reference>
<dbReference type="AlphaFoldDB" id="A0AAV4SNU6"/>
<dbReference type="EMBL" id="BPLR01009718">
    <property type="protein sequence ID" value="GIY34052.1"/>
    <property type="molecule type" value="Genomic_DNA"/>
</dbReference>